<protein>
    <submittedName>
        <fullName evidence="2">Uncharacterized protein</fullName>
    </submittedName>
</protein>
<dbReference type="RefSeq" id="WP_416345097.1">
    <property type="nucleotide sequence ID" value="NZ_JALQCY010000005.1"/>
</dbReference>
<name>A0ABT0J6Y2_9MICO</name>
<sequence length="60" mass="6091">AAIARWAAEMPDTPRAAADARGLKPTAAMARLVDAVAAGSGSTSSFEEASLPESSVMSRK</sequence>
<dbReference type="EMBL" id="JALQCY010000005">
    <property type="protein sequence ID" value="MCK9795246.1"/>
    <property type="molecule type" value="Genomic_DNA"/>
</dbReference>
<gene>
    <name evidence="2" type="ORF">M1843_15960</name>
</gene>
<keyword evidence="3" id="KW-1185">Reference proteome</keyword>
<comment type="caution">
    <text evidence="2">The sequence shown here is derived from an EMBL/GenBank/DDBJ whole genome shotgun (WGS) entry which is preliminary data.</text>
</comment>
<evidence type="ECO:0000256" key="1">
    <source>
        <dbReference type="SAM" id="MobiDB-lite"/>
    </source>
</evidence>
<reference evidence="2 3" key="1">
    <citation type="submission" date="2022-02" db="EMBL/GenBank/DDBJ databases">
        <title>The car tank lid bacteriome: a reservoir of bacteria with potential in bioremediation of fuel.</title>
        <authorList>
            <person name="Vidal-Verdu A."/>
            <person name="Gomez-Martinez D."/>
            <person name="Latorre-Perez A."/>
            <person name="Pereto J."/>
            <person name="Porcar M."/>
        </authorList>
    </citation>
    <scope>NUCLEOTIDE SEQUENCE [LARGE SCALE GENOMIC DNA]</scope>
    <source>
        <strain evidence="2 3">4D.3</strain>
    </source>
</reference>
<evidence type="ECO:0000313" key="3">
    <source>
        <dbReference type="Proteomes" id="UP001651050"/>
    </source>
</evidence>
<feature type="non-terminal residue" evidence="2">
    <location>
        <position position="1"/>
    </location>
</feature>
<proteinExistence type="predicted"/>
<feature type="region of interest" description="Disordered" evidence="1">
    <location>
        <begin position="38"/>
        <end position="60"/>
    </location>
</feature>
<dbReference type="Proteomes" id="UP001651050">
    <property type="component" value="Unassembled WGS sequence"/>
</dbReference>
<feature type="compositionally biased region" description="Polar residues" evidence="1">
    <location>
        <begin position="40"/>
        <end position="60"/>
    </location>
</feature>
<organism evidence="2 3">
    <name type="scientific">Isoptericola peretonis</name>
    <dbReference type="NCBI Taxonomy" id="2918523"/>
    <lineage>
        <taxon>Bacteria</taxon>
        <taxon>Bacillati</taxon>
        <taxon>Actinomycetota</taxon>
        <taxon>Actinomycetes</taxon>
        <taxon>Micrococcales</taxon>
        <taxon>Promicromonosporaceae</taxon>
        <taxon>Isoptericola</taxon>
    </lineage>
</organism>
<accession>A0ABT0J6Y2</accession>
<feature type="region of interest" description="Disordered" evidence="1">
    <location>
        <begin position="1"/>
        <end position="21"/>
    </location>
</feature>
<evidence type="ECO:0000313" key="2">
    <source>
        <dbReference type="EMBL" id="MCK9795246.1"/>
    </source>
</evidence>